<protein>
    <submittedName>
        <fullName evidence="2">Uncharacterized protein</fullName>
    </submittedName>
</protein>
<accession>A0A1T5EW25</accession>
<feature type="transmembrane region" description="Helical" evidence="1">
    <location>
        <begin position="21"/>
        <end position="42"/>
    </location>
</feature>
<sequence length="259" mass="30594">MIKFFRNIRQKMLIENKFSKYLIYAVGEIILVVIGILIALSINNMNSSQIEKSEITAYLKRLKTEYTTNATRANYLLDETENYPLYEQIEIIDSALNSFDNGIDSGNIETILRPHLFWYNQFRMTRDVQKEGMNTSILFKIKNKDLIAEIQKQQALMDGRQEWVDKENVDYRSVFNEAIKFRYMRPQNKYREVRFTNKDLANKLINNPWLLDEKSESYKLAYLSISTFRYVLNARVGYLESEIDGDIKLISLIDQELSK</sequence>
<name>A0A1T5EW25_9FLAO</name>
<dbReference type="Proteomes" id="UP000190339">
    <property type="component" value="Unassembled WGS sequence"/>
</dbReference>
<keyword evidence="1" id="KW-1133">Transmembrane helix</keyword>
<proteinExistence type="predicted"/>
<evidence type="ECO:0000313" key="3">
    <source>
        <dbReference type="Proteomes" id="UP000190339"/>
    </source>
</evidence>
<dbReference type="OrthoDB" id="821805at2"/>
<dbReference type="InterPro" id="IPR045749">
    <property type="entry name" value="DUF6090"/>
</dbReference>
<dbReference type="RefSeq" id="WP_143814543.1">
    <property type="nucleotide sequence ID" value="NZ_FUYL01000015.1"/>
</dbReference>
<dbReference type="EMBL" id="FUYL01000015">
    <property type="protein sequence ID" value="SKB88048.1"/>
    <property type="molecule type" value="Genomic_DNA"/>
</dbReference>
<gene>
    <name evidence="2" type="ORF">SAMN05660866_03734</name>
</gene>
<evidence type="ECO:0000313" key="2">
    <source>
        <dbReference type="EMBL" id="SKB88048.1"/>
    </source>
</evidence>
<keyword evidence="1" id="KW-0812">Transmembrane</keyword>
<reference evidence="3" key="1">
    <citation type="submission" date="2017-02" db="EMBL/GenBank/DDBJ databases">
        <authorList>
            <person name="Varghese N."/>
            <person name="Submissions S."/>
        </authorList>
    </citation>
    <scope>NUCLEOTIDE SEQUENCE [LARGE SCALE GENOMIC DNA]</scope>
    <source>
        <strain evidence="3">DSM 23546</strain>
    </source>
</reference>
<organism evidence="2 3">
    <name type="scientific">Maribacter arcticus</name>
    <dbReference type="NCBI Taxonomy" id="561365"/>
    <lineage>
        <taxon>Bacteria</taxon>
        <taxon>Pseudomonadati</taxon>
        <taxon>Bacteroidota</taxon>
        <taxon>Flavobacteriia</taxon>
        <taxon>Flavobacteriales</taxon>
        <taxon>Flavobacteriaceae</taxon>
        <taxon>Maribacter</taxon>
    </lineage>
</organism>
<evidence type="ECO:0000256" key="1">
    <source>
        <dbReference type="SAM" id="Phobius"/>
    </source>
</evidence>
<keyword evidence="1" id="KW-0472">Membrane</keyword>
<dbReference type="AlphaFoldDB" id="A0A1T5EW25"/>
<keyword evidence="3" id="KW-1185">Reference proteome</keyword>
<dbReference type="Pfam" id="PF19578">
    <property type="entry name" value="DUF6090"/>
    <property type="match status" value="1"/>
</dbReference>
<dbReference type="STRING" id="561365.SAMN05660866_03734"/>